<feature type="transmembrane region" description="Helical" evidence="8">
    <location>
        <begin position="57"/>
        <end position="79"/>
    </location>
</feature>
<keyword evidence="6 8" id="KW-0472">Membrane</keyword>
<organism evidence="10 11">
    <name type="scientific">Chlorella ohadii</name>
    <dbReference type="NCBI Taxonomy" id="2649997"/>
    <lineage>
        <taxon>Eukaryota</taxon>
        <taxon>Viridiplantae</taxon>
        <taxon>Chlorophyta</taxon>
        <taxon>core chlorophytes</taxon>
        <taxon>Trebouxiophyceae</taxon>
        <taxon>Chlorellales</taxon>
        <taxon>Chlorellaceae</taxon>
        <taxon>Chlorella clade</taxon>
        <taxon>Chlorella</taxon>
    </lineage>
</organism>
<dbReference type="Proteomes" id="UP001205105">
    <property type="component" value="Unassembled WGS sequence"/>
</dbReference>
<comment type="subcellular location">
    <subcellularLocation>
        <location evidence="1">Membrane</location>
        <topology evidence="1">Multi-pass membrane protein</topology>
    </subcellularLocation>
</comment>
<reference evidence="10" key="1">
    <citation type="submission" date="2020-11" db="EMBL/GenBank/DDBJ databases">
        <title>Chlorella ohadii genome sequencing and assembly.</title>
        <authorList>
            <person name="Murik O."/>
            <person name="Treves H."/>
            <person name="Kedem I."/>
            <person name="Shotland Y."/>
            <person name="Kaplan A."/>
        </authorList>
    </citation>
    <scope>NUCLEOTIDE SEQUENCE</scope>
    <source>
        <strain evidence="10">1</strain>
    </source>
</reference>
<comment type="caution">
    <text evidence="10">The sequence shown here is derived from an EMBL/GenBank/DDBJ whole genome shotgun (WGS) entry which is preliminary data.</text>
</comment>
<dbReference type="GO" id="GO:0097272">
    <property type="term" value="P:ammonium homeostasis"/>
    <property type="evidence" value="ECO:0007669"/>
    <property type="project" value="TreeGrafter"/>
</dbReference>
<evidence type="ECO:0000256" key="5">
    <source>
        <dbReference type="ARBA" id="ARBA00022989"/>
    </source>
</evidence>
<dbReference type="AlphaFoldDB" id="A0AAD5DXN0"/>
<evidence type="ECO:0000313" key="11">
    <source>
        <dbReference type="Proteomes" id="UP001205105"/>
    </source>
</evidence>
<feature type="transmembrane region" description="Helical" evidence="8">
    <location>
        <begin position="339"/>
        <end position="362"/>
    </location>
</feature>
<feature type="transmembrane region" description="Helical" evidence="8">
    <location>
        <begin position="174"/>
        <end position="195"/>
    </location>
</feature>
<evidence type="ECO:0000256" key="8">
    <source>
        <dbReference type="SAM" id="Phobius"/>
    </source>
</evidence>
<protein>
    <recommendedName>
        <fullName evidence="9">Ammonium transporter AmtB-like domain-containing protein</fullName>
    </recommendedName>
</protein>
<feature type="transmembrane region" description="Helical" evidence="8">
    <location>
        <begin position="215"/>
        <end position="233"/>
    </location>
</feature>
<keyword evidence="3" id="KW-0813">Transport</keyword>
<accession>A0AAD5DXN0</accession>
<name>A0AAD5DXN0_9CHLO</name>
<keyword evidence="11" id="KW-1185">Reference proteome</keyword>
<keyword evidence="7" id="KW-0924">Ammonia transport</keyword>
<feature type="domain" description="Ammonium transporter AmtB-like" evidence="9">
    <location>
        <begin position="117"/>
        <end position="425"/>
    </location>
</feature>
<keyword evidence="4 8" id="KW-0812">Transmembrane</keyword>
<feature type="transmembrane region" description="Helical" evidence="8">
    <location>
        <begin position="91"/>
        <end position="112"/>
    </location>
</feature>
<dbReference type="GO" id="GO:0005886">
    <property type="term" value="C:plasma membrane"/>
    <property type="evidence" value="ECO:0007669"/>
    <property type="project" value="TreeGrafter"/>
</dbReference>
<dbReference type="SUPFAM" id="SSF111352">
    <property type="entry name" value="Ammonium transporter"/>
    <property type="match status" value="1"/>
</dbReference>
<dbReference type="InterPro" id="IPR024041">
    <property type="entry name" value="NH4_transpt_AmtB-like_dom"/>
</dbReference>
<dbReference type="GO" id="GO:0008519">
    <property type="term" value="F:ammonium channel activity"/>
    <property type="evidence" value="ECO:0007669"/>
    <property type="project" value="InterPro"/>
</dbReference>
<evidence type="ECO:0000256" key="6">
    <source>
        <dbReference type="ARBA" id="ARBA00023136"/>
    </source>
</evidence>
<feature type="transmembrane region" description="Helical" evidence="8">
    <location>
        <begin position="118"/>
        <end position="138"/>
    </location>
</feature>
<sequence>MDGGLYQPAELAASGAGGSGGGAAMGRGLLAAAVLPGNSSATMDISISGALDQQLTIMWVLLCSFQVFFMQSGFAMLEAGTVRIKNLSNIMLKNVIDACVSTVAWWALGYAFAIGAAYLIYTCAISAFVYPVVAHWVWSESGWLSARRRPTWNCGVKPVVYEPLIANTMGTMDFAGSGVVHMVGGGAALVGAALLGPRLGRFSQDGHAVQFSNASAAHMALGVFILWLGWYGFNAGSTQCFYGCMQVAATIAVNTTLATGAGGLTCLFLSVFFGAPGDIGPLLNGILAGAVSITASCAMVHSYAAVVIGAVGAAVYLGASKLLLRLRIDDPVDAAPVHFFCGAWGVLAVGFFATETFTNAAYGYAADWGVFYGGSGRQLGMQLLGMLCIAAWTCSLSFILFWCLRKAGWLRVDKESEQQGLDIAQVPSRKCMP</sequence>
<evidence type="ECO:0000259" key="9">
    <source>
        <dbReference type="Pfam" id="PF00909"/>
    </source>
</evidence>
<comment type="similarity">
    <text evidence="2">Belongs to the ammonia transporter channel (TC 1.A.11.2) family.</text>
</comment>
<dbReference type="Pfam" id="PF00909">
    <property type="entry name" value="Ammonium_transp"/>
    <property type="match status" value="2"/>
</dbReference>
<dbReference type="InterPro" id="IPR018047">
    <property type="entry name" value="Ammonium_transpt_CS"/>
</dbReference>
<evidence type="ECO:0000256" key="7">
    <source>
        <dbReference type="ARBA" id="ARBA00023177"/>
    </source>
</evidence>
<evidence type="ECO:0000256" key="3">
    <source>
        <dbReference type="ARBA" id="ARBA00022448"/>
    </source>
</evidence>
<keyword evidence="5 8" id="KW-1133">Transmembrane helix</keyword>
<evidence type="ECO:0000256" key="2">
    <source>
        <dbReference type="ARBA" id="ARBA00005887"/>
    </source>
</evidence>
<gene>
    <name evidence="10" type="ORF">COHA_000169</name>
</gene>
<evidence type="ECO:0000256" key="1">
    <source>
        <dbReference type="ARBA" id="ARBA00004141"/>
    </source>
</evidence>
<dbReference type="Gene3D" id="1.10.3430.10">
    <property type="entry name" value="Ammonium transporter AmtB like domains"/>
    <property type="match status" value="2"/>
</dbReference>
<dbReference type="PANTHER" id="PTHR11730">
    <property type="entry name" value="AMMONIUM TRANSPORTER"/>
    <property type="match status" value="1"/>
</dbReference>
<evidence type="ECO:0000256" key="4">
    <source>
        <dbReference type="ARBA" id="ARBA00022692"/>
    </source>
</evidence>
<dbReference type="PANTHER" id="PTHR11730:SF6">
    <property type="entry name" value="AMMONIUM TRANSPORTER"/>
    <property type="match status" value="1"/>
</dbReference>
<dbReference type="PROSITE" id="PS01219">
    <property type="entry name" value="AMMONIUM_TRANSP"/>
    <property type="match status" value="1"/>
</dbReference>
<proteinExistence type="inferred from homology"/>
<feature type="transmembrane region" description="Helical" evidence="8">
    <location>
        <begin position="382"/>
        <end position="404"/>
    </location>
</feature>
<dbReference type="EMBL" id="JADXDR010000004">
    <property type="protein sequence ID" value="KAI7846332.1"/>
    <property type="molecule type" value="Genomic_DNA"/>
</dbReference>
<dbReference type="InterPro" id="IPR029020">
    <property type="entry name" value="Ammonium/urea_transptr"/>
</dbReference>
<evidence type="ECO:0000313" key="10">
    <source>
        <dbReference type="EMBL" id="KAI7846332.1"/>
    </source>
</evidence>
<feature type="domain" description="Ammonium transporter AmtB-like" evidence="9">
    <location>
        <begin position="58"/>
        <end position="116"/>
    </location>
</feature>
<feature type="transmembrane region" description="Helical" evidence="8">
    <location>
        <begin position="285"/>
        <end position="318"/>
    </location>
</feature>
<feature type="transmembrane region" description="Helical" evidence="8">
    <location>
        <begin position="240"/>
        <end position="273"/>
    </location>
</feature>